<evidence type="ECO:0000313" key="9">
    <source>
        <dbReference type="EMBL" id="APT89885.1"/>
    </source>
</evidence>
<gene>
    <name evidence="9" type="ORF">CSPHI_00920</name>
</gene>
<feature type="transmembrane region" description="Helical" evidence="7">
    <location>
        <begin position="112"/>
        <end position="130"/>
    </location>
</feature>
<dbReference type="EMBL" id="CP009248">
    <property type="protein sequence ID" value="APT89885.1"/>
    <property type="molecule type" value="Genomic_DNA"/>
</dbReference>
<dbReference type="PANTHER" id="PTHR23517">
    <property type="entry name" value="RESISTANCE PROTEIN MDTM, PUTATIVE-RELATED-RELATED"/>
    <property type="match status" value="1"/>
</dbReference>
<dbReference type="PROSITE" id="PS50850">
    <property type="entry name" value="MFS"/>
    <property type="match status" value="1"/>
</dbReference>
<feature type="transmembrane region" description="Helical" evidence="7">
    <location>
        <begin position="81"/>
        <end position="100"/>
    </location>
</feature>
<dbReference type="Proteomes" id="UP000185469">
    <property type="component" value="Chromosome"/>
</dbReference>
<keyword evidence="6 7" id="KW-0472">Membrane</keyword>
<feature type="domain" description="Major facilitator superfamily (MFS) profile" evidence="8">
    <location>
        <begin position="1"/>
        <end position="407"/>
    </location>
</feature>
<dbReference type="AlphaFoldDB" id="A0A1L7CVI5"/>
<feature type="transmembrane region" description="Helical" evidence="7">
    <location>
        <begin position="178"/>
        <end position="197"/>
    </location>
</feature>
<dbReference type="InterPro" id="IPR005829">
    <property type="entry name" value="Sugar_transporter_CS"/>
</dbReference>
<organism evidence="9 10">
    <name type="scientific">Corynebacterium sphenisci DSM 44792</name>
    <dbReference type="NCBI Taxonomy" id="1437874"/>
    <lineage>
        <taxon>Bacteria</taxon>
        <taxon>Bacillati</taxon>
        <taxon>Actinomycetota</taxon>
        <taxon>Actinomycetes</taxon>
        <taxon>Mycobacteriales</taxon>
        <taxon>Corynebacteriaceae</taxon>
        <taxon>Corynebacterium</taxon>
    </lineage>
</organism>
<evidence type="ECO:0000313" key="10">
    <source>
        <dbReference type="Proteomes" id="UP000185469"/>
    </source>
</evidence>
<evidence type="ECO:0000256" key="4">
    <source>
        <dbReference type="ARBA" id="ARBA00022692"/>
    </source>
</evidence>
<feature type="transmembrane region" description="Helical" evidence="7">
    <location>
        <begin position="292"/>
        <end position="312"/>
    </location>
</feature>
<keyword evidence="4 7" id="KW-0812">Transmembrane</keyword>
<dbReference type="PANTHER" id="PTHR23517:SF3">
    <property type="entry name" value="INTEGRAL MEMBRANE TRANSPORT PROTEIN"/>
    <property type="match status" value="1"/>
</dbReference>
<feature type="transmembrane region" description="Helical" evidence="7">
    <location>
        <begin position="350"/>
        <end position="371"/>
    </location>
</feature>
<dbReference type="OrthoDB" id="5242249at2"/>
<dbReference type="Pfam" id="PF07690">
    <property type="entry name" value="MFS_1"/>
    <property type="match status" value="1"/>
</dbReference>
<name>A0A1L7CVI5_9CORY</name>
<dbReference type="STRING" id="1437874.CSPHI_00920"/>
<feature type="transmembrane region" description="Helical" evidence="7">
    <location>
        <begin position="318"/>
        <end position="338"/>
    </location>
</feature>
<comment type="subcellular location">
    <subcellularLocation>
        <location evidence="1">Cell membrane</location>
        <topology evidence="1">Multi-pass membrane protein</topology>
    </subcellularLocation>
</comment>
<dbReference type="RefSeq" id="WP_075691082.1">
    <property type="nucleotide sequence ID" value="NZ_CP009248.1"/>
</dbReference>
<feature type="transmembrane region" description="Helical" evidence="7">
    <location>
        <begin position="260"/>
        <end position="280"/>
    </location>
</feature>
<sequence length="415" mass="42804">MSPTKDARAAAPARRYWLPVALTVFAVAWGGNQFTPLMVMYRLEGELNLVFVDLLLLVYALGIAPALLISGPLSDGFGRKPVMISAPVLSILGSVLIALGETTGPLLLAGRWLSGAGVGVAMAVGGSWVKELSTARFDPSAKATSGAKRQSMALTSGFGVGAGVAGTLAQFAPLPGQLPYLLHILLTLPLILALLPVPETRQSPAGRDRAAVLAALRTPSVAHPRFLLIAAPAAPWVFGAAGVAYAIIPSLMQGQVGRPVFFSALITFFALLFGFAIQQVGPAIASDRSARGTLVALGIVIAGMGLAAWMAAHPSIPAAVVAALVLGMGYGLTMFTGLNEVQRIAGPRDLAGLTGIFYCLTYIGFAFPAILTKASASREWLTYPVMLGAGLVIAAATMAVVAANSRRHLPTAGAD</sequence>
<keyword evidence="10" id="KW-1185">Reference proteome</keyword>
<dbReference type="SUPFAM" id="SSF103473">
    <property type="entry name" value="MFS general substrate transporter"/>
    <property type="match status" value="1"/>
</dbReference>
<evidence type="ECO:0000256" key="3">
    <source>
        <dbReference type="ARBA" id="ARBA00022475"/>
    </source>
</evidence>
<feature type="transmembrane region" description="Helical" evidence="7">
    <location>
        <begin position="16"/>
        <end position="35"/>
    </location>
</feature>
<protein>
    <submittedName>
        <fullName evidence="9">MFS transporter permease</fullName>
    </submittedName>
</protein>
<dbReference type="Gene3D" id="1.20.1250.20">
    <property type="entry name" value="MFS general substrate transporter like domains"/>
    <property type="match status" value="1"/>
</dbReference>
<dbReference type="InterPro" id="IPR036259">
    <property type="entry name" value="MFS_trans_sf"/>
</dbReference>
<dbReference type="InterPro" id="IPR020846">
    <property type="entry name" value="MFS_dom"/>
</dbReference>
<evidence type="ECO:0000256" key="5">
    <source>
        <dbReference type="ARBA" id="ARBA00022989"/>
    </source>
</evidence>
<dbReference type="InterPro" id="IPR050171">
    <property type="entry name" value="MFS_Transporters"/>
</dbReference>
<feature type="transmembrane region" description="Helical" evidence="7">
    <location>
        <begin position="383"/>
        <end position="403"/>
    </location>
</feature>
<dbReference type="KEGG" id="csph:CSPHI_00920"/>
<dbReference type="InterPro" id="IPR011701">
    <property type="entry name" value="MFS"/>
</dbReference>
<evidence type="ECO:0000256" key="2">
    <source>
        <dbReference type="ARBA" id="ARBA00022448"/>
    </source>
</evidence>
<reference evidence="9 10" key="1">
    <citation type="submission" date="2014-08" db="EMBL/GenBank/DDBJ databases">
        <title>Complete genome sequence of Corynebacterium sphenisci CECT 5990(T) (=DSM 44792(T)), isolated from healthy wild penguins.</title>
        <authorList>
            <person name="Ruckert C."/>
            <person name="Albersmeier A."/>
            <person name="Winkler A."/>
            <person name="Kalinowski J."/>
        </authorList>
    </citation>
    <scope>NUCLEOTIDE SEQUENCE [LARGE SCALE GENOMIC DNA]</scope>
    <source>
        <strain evidence="9 10">DSM 44792</strain>
    </source>
</reference>
<evidence type="ECO:0000256" key="1">
    <source>
        <dbReference type="ARBA" id="ARBA00004651"/>
    </source>
</evidence>
<dbReference type="GO" id="GO:0022857">
    <property type="term" value="F:transmembrane transporter activity"/>
    <property type="evidence" value="ECO:0007669"/>
    <property type="project" value="InterPro"/>
</dbReference>
<dbReference type="GO" id="GO:0005886">
    <property type="term" value="C:plasma membrane"/>
    <property type="evidence" value="ECO:0007669"/>
    <property type="project" value="UniProtKB-SubCell"/>
</dbReference>
<keyword evidence="2" id="KW-0813">Transport</keyword>
<dbReference type="PROSITE" id="PS00216">
    <property type="entry name" value="SUGAR_TRANSPORT_1"/>
    <property type="match status" value="1"/>
</dbReference>
<evidence type="ECO:0000256" key="7">
    <source>
        <dbReference type="SAM" id="Phobius"/>
    </source>
</evidence>
<evidence type="ECO:0000259" key="8">
    <source>
        <dbReference type="PROSITE" id="PS50850"/>
    </source>
</evidence>
<proteinExistence type="predicted"/>
<keyword evidence="5 7" id="KW-1133">Transmembrane helix</keyword>
<keyword evidence="3" id="KW-1003">Cell membrane</keyword>
<feature type="transmembrane region" description="Helical" evidence="7">
    <location>
        <begin position="47"/>
        <end position="69"/>
    </location>
</feature>
<accession>A0A1L7CVI5</accession>
<feature type="transmembrane region" description="Helical" evidence="7">
    <location>
        <begin position="151"/>
        <end position="172"/>
    </location>
</feature>
<feature type="transmembrane region" description="Helical" evidence="7">
    <location>
        <begin position="226"/>
        <end position="248"/>
    </location>
</feature>
<evidence type="ECO:0000256" key="6">
    <source>
        <dbReference type="ARBA" id="ARBA00023136"/>
    </source>
</evidence>